<comment type="caution">
    <text evidence="2">The sequence shown here is derived from an EMBL/GenBank/DDBJ whole genome shotgun (WGS) entry which is preliminary data.</text>
</comment>
<evidence type="ECO:0000313" key="2">
    <source>
        <dbReference type="EMBL" id="GIY36507.1"/>
    </source>
</evidence>
<dbReference type="Proteomes" id="UP001054945">
    <property type="component" value="Unassembled WGS sequence"/>
</dbReference>
<dbReference type="EMBL" id="BPLR01010059">
    <property type="protein sequence ID" value="GIY36507.1"/>
    <property type="molecule type" value="Genomic_DNA"/>
</dbReference>
<evidence type="ECO:0000256" key="1">
    <source>
        <dbReference type="SAM" id="MobiDB-lite"/>
    </source>
</evidence>
<feature type="compositionally biased region" description="Basic and acidic residues" evidence="1">
    <location>
        <begin position="180"/>
        <end position="197"/>
    </location>
</feature>
<accession>A0AAV4SVA8</accession>
<sequence>MGSQTAVLCRLPEQSERGPRGLLLRLRLHDGGGLLLFLIDLHKRSARRRHKGGSQGYEEGGGRAHPERRATLQAGARLLAAKQHRVSNELLHRQELTCISEEAAAFDDFCITSCNKEEKYLMLSEFENNLLNTHESSSVSQEVRRLARERRVSGSSPPLLEHCPNCLRVVAVEGDTGPVGDREDFPRHTCRDPPPRN</sequence>
<evidence type="ECO:0000313" key="3">
    <source>
        <dbReference type="Proteomes" id="UP001054945"/>
    </source>
</evidence>
<reference evidence="2 3" key="1">
    <citation type="submission" date="2021-06" db="EMBL/GenBank/DDBJ databases">
        <title>Caerostris extrusa draft genome.</title>
        <authorList>
            <person name="Kono N."/>
            <person name="Arakawa K."/>
        </authorList>
    </citation>
    <scope>NUCLEOTIDE SEQUENCE [LARGE SCALE GENOMIC DNA]</scope>
</reference>
<gene>
    <name evidence="2" type="primary">Slc16a12</name>
    <name evidence="2" type="ORF">CEXT_675501</name>
</gene>
<protein>
    <submittedName>
        <fullName evidence="2">Monocarboxylate transporter 12</fullName>
    </submittedName>
</protein>
<proteinExistence type="predicted"/>
<keyword evidence="3" id="KW-1185">Reference proteome</keyword>
<dbReference type="AlphaFoldDB" id="A0AAV4SVA8"/>
<name>A0AAV4SVA8_CAEEX</name>
<feature type="region of interest" description="Disordered" evidence="1">
    <location>
        <begin position="177"/>
        <end position="197"/>
    </location>
</feature>
<organism evidence="2 3">
    <name type="scientific">Caerostris extrusa</name>
    <name type="common">Bark spider</name>
    <name type="synonym">Caerostris bankana</name>
    <dbReference type="NCBI Taxonomy" id="172846"/>
    <lineage>
        <taxon>Eukaryota</taxon>
        <taxon>Metazoa</taxon>
        <taxon>Ecdysozoa</taxon>
        <taxon>Arthropoda</taxon>
        <taxon>Chelicerata</taxon>
        <taxon>Arachnida</taxon>
        <taxon>Araneae</taxon>
        <taxon>Araneomorphae</taxon>
        <taxon>Entelegynae</taxon>
        <taxon>Araneoidea</taxon>
        <taxon>Araneidae</taxon>
        <taxon>Caerostris</taxon>
    </lineage>
</organism>